<keyword evidence="7 14" id="KW-0418">Kinase</keyword>
<dbReference type="GO" id="GO:0030295">
    <property type="term" value="F:protein kinase activator activity"/>
    <property type="evidence" value="ECO:0007669"/>
    <property type="project" value="TreeGrafter"/>
</dbReference>
<dbReference type="Gene3D" id="3.30.565.10">
    <property type="entry name" value="Histidine kinase-like ATPase, C-terminal domain"/>
    <property type="match status" value="1"/>
</dbReference>
<comment type="catalytic activity">
    <reaction evidence="1">
        <text>ATP + protein L-histidine = ADP + protein N-phospho-L-histidine.</text>
        <dbReference type="EC" id="2.7.13.3"/>
    </reaction>
</comment>
<evidence type="ECO:0000256" key="3">
    <source>
        <dbReference type="ARBA" id="ARBA00012438"/>
    </source>
</evidence>
<dbReference type="Pfam" id="PF02518">
    <property type="entry name" value="HATPase_c"/>
    <property type="match status" value="1"/>
</dbReference>
<dbReference type="SUPFAM" id="SSF55874">
    <property type="entry name" value="ATPase domain of HSP90 chaperone/DNA topoisomerase II/histidine kinase"/>
    <property type="match status" value="1"/>
</dbReference>
<evidence type="ECO:0000256" key="1">
    <source>
        <dbReference type="ARBA" id="ARBA00000085"/>
    </source>
</evidence>
<evidence type="ECO:0000313" key="15">
    <source>
        <dbReference type="Proteomes" id="UP000266441"/>
    </source>
</evidence>
<sequence length="554" mass="62698">MVLFQKPDNNRFRSFVYKYLRFQSSIYARVVYIIAILSFFLFIAYGTIFNSVYGEYLDTVIRQRGNDIGSIIESSLYYSMLKNDNTALQSTLDIINTISGVDQVNLYDYENELVYSSFFSDTLRHSDPDCISCHTDFGAMFPQKEKAYRIIDYKSACEMSENSDGHRQLLIRSPILNERSCYTASCHYHGPEEEVLGSLIIKVPLESLDTAVSKSSAEFFLLASLITFILVSILIFLTNRKIRRPLSAIISASEAVSKGDRNRRLEINPNLLDDMRMVSQAFNNMLDNLDAANKELENWSHQLEYKVQKKSEELSDIQNELIHIERIASLGKLSSSVAHELNNPLSSILTYTKLVSKKISRMELDAGLSAALEKHLKMIEMETKRCGEIVKGLMDFSRKGQEDFKNVPLHKVLKQTYELVEHRMKMANIHFYTDFDAQNDLVFCNENQIKQVCVALLVNASEAVSENGEILMRTSNPDKEYIKLDIVDNGVGISPEDIPHIFQPFFSAKQKASGIGLGLAIVHGIVQSHQGRVDVESEPGKGTTISVVLPLVKD</sequence>
<evidence type="ECO:0000256" key="4">
    <source>
        <dbReference type="ARBA" id="ARBA00022553"/>
    </source>
</evidence>
<feature type="domain" description="HAMP" evidence="13">
    <location>
        <begin position="240"/>
        <end position="294"/>
    </location>
</feature>
<dbReference type="OrthoDB" id="1931120at2"/>
<keyword evidence="10" id="KW-0175">Coiled coil</keyword>
<keyword evidence="11" id="KW-0472">Membrane</keyword>
<keyword evidence="11" id="KW-1133">Transmembrane helix</keyword>
<proteinExistence type="predicted"/>
<feature type="domain" description="Histidine kinase" evidence="12">
    <location>
        <begin position="336"/>
        <end position="553"/>
    </location>
</feature>
<dbReference type="Pfam" id="PF00672">
    <property type="entry name" value="HAMP"/>
    <property type="match status" value="1"/>
</dbReference>
<feature type="transmembrane region" description="Helical" evidence="11">
    <location>
        <begin position="26"/>
        <end position="48"/>
    </location>
</feature>
<evidence type="ECO:0000259" key="13">
    <source>
        <dbReference type="PROSITE" id="PS50885"/>
    </source>
</evidence>
<dbReference type="InterPro" id="IPR003661">
    <property type="entry name" value="HisK_dim/P_dom"/>
</dbReference>
<dbReference type="GO" id="GO:0000156">
    <property type="term" value="F:phosphorelay response regulator activity"/>
    <property type="evidence" value="ECO:0007669"/>
    <property type="project" value="TreeGrafter"/>
</dbReference>
<comment type="caution">
    <text evidence="14">The sequence shown here is derived from an EMBL/GenBank/DDBJ whole genome shotgun (WGS) entry which is preliminary data.</text>
</comment>
<dbReference type="Gene3D" id="6.10.340.10">
    <property type="match status" value="1"/>
</dbReference>
<feature type="transmembrane region" description="Helical" evidence="11">
    <location>
        <begin position="219"/>
        <end position="237"/>
    </location>
</feature>
<evidence type="ECO:0000256" key="8">
    <source>
        <dbReference type="ARBA" id="ARBA00022840"/>
    </source>
</evidence>
<dbReference type="SMART" id="SM00388">
    <property type="entry name" value="HisKA"/>
    <property type="match status" value="1"/>
</dbReference>
<dbReference type="GO" id="GO:0000155">
    <property type="term" value="F:phosphorelay sensor kinase activity"/>
    <property type="evidence" value="ECO:0007669"/>
    <property type="project" value="InterPro"/>
</dbReference>
<keyword evidence="8" id="KW-0067">ATP-binding</keyword>
<dbReference type="SMART" id="SM00387">
    <property type="entry name" value="HATPase_c"/>
    <property type="match status" value="1"/>
</dbReference>
<dbReference type="PROSITE" id="PS50109">
    <property type="entry name" value="HIS_KIN"/>
    <property type="match status" value="1"/>
</dbReference>
<dbReference type="Pfam" id="PF00512">
    <property type="entry name" value="HisKA"/>
    <property type="match status" value="1"/>
</dbReference>
<dbReference type="SUPFAM" id="SSF158472">
    <property type="entry name" value="HAMP domain-like"/>
    <property type="match status" value="1"/>
</dbReference>
<name>A0A399D4Z2_9BACT</name>
<keyword evidence="15" id="KW-1185">Reference proteome</keyword>
<dbReference type="CDD" id="cd00082">
    <property type="entry name" value="HisKA"/>
    <property type="match status" value="1"/>
</dbReference>
<dbReference type="GO" id="GO:0016020">
    <property type="term" value="C:membrane"/>
    <property type="evidence" value="ECO:0007669"/>
    <property type="project" value="UniProtKB-SubCell"/>
</dbReference>
<dbReference type="SMART" id="SM00304">
    <property type="entry name" value="HAMP"/>
    <property type="match status" value="1"/>
</dbReference>
<dbReference type="PANTHER" id="PTHR42878">
    <property type="entry name" value="TWO-COMPONENT HISTIDINE KINASE"/>
    <property type="match status" value="1"/>
</dbReference>
<comment type="subcellular location">
    <subcellularLocation>
        <location evidence="2">Membrane</location>
    </subcellularLocation>
</comment>
<keyword evidence="5" id="KW-0808">Transferase</keyword>
<dbReference type="Gene3D" id="3.30.450.290">
    <property type="match status" value="1"/>
</dbReference>
<dbReference type="EMBL" id="QWET01000006">
    <property type="protein sequence ID" value="RIH65500.1"/>
    <property type="molecule type" value="Genomic_DNA"/>
</dbReference>
<evidence type="ECO:0000256" key="11">
    <source>
        <dbReference type="SAM" id="Phobius"/>
    </source>
</evidence>
<dbReference type="SUPFAM" id="SSF47384">
    <property type="entry name" value="Homodimeric domain of signal transducing histidine kinase"/>
    <property type="match status" value="1"/>
</dbReference>
<evidence type="ECO:0000256" key="10">
    <source>
        <dbReference type="SAM" id="Coils"/>
    </source>
</evidence>
<evidence type="ECO:0000256" key="7">
    <source>
        <dbReference type="ARBA" id="ARBA00022777"/>
    </source>
</evidence>
<dbReference type="PROSITE" id="PS50885">
    <property type="entry name" value="HAMP"/>
    <property type="match status" value="1"/>
</dbReference>
<dbReference type="RefSeq" id="WP_119349880.1">
    <property type="nucleotide sequence ID" value="NZ_QWET01000006.1"/>
</dbReference>
<feature type="coiled-coil region" evidence="10">
    <location>
        <begin position="282"/>
        <end position="327"/>
    </location>
</feature>
<dbReference type="GO" id="GO:0005524">
    <property type="term" value="F:ATP binding"/>
    <property type="evidence" value="ECO:0007669"/>
    <property type="project" value="UniProtKB-KW"/>
</dbReference>
<keyword evidence="11" id="KW-0812">Transmembrane</keyword>
<dbReference type="InterPro" id="IPR036097">
    <property type="entry name" value="HisK_dim/P_sf"/>
</dbReference>
<evidence type="ECO:0000259" key="12">
    <source>
        <dbReference type="PROSITE" id="PS50109"/>
    </source>
</evidence>
<dbReference type="InterPro" id="IPR036890">
    <property type="entry name" value="HATPase_C_sf"/>
</dbReference>
<dbReference type="InterPro" id="IPR003660">
    <property type="entry name" value="HAMP_dom"/>
</dbReference>
<dbReference type="InterPro" id="IPR004358">
    <property type="entry name" value="Sig_transdc_His_kin-like_C"/>
</dbReference>
<accession>A0A399D4Z2</accession>
<dbReference type="AlphaFoldDB" id="A0A399D4Z2"/>
<dbReference type="EC" id="2.7.13.3" evidence="3"/>
<keyword evidence="6" id="KW-0547">Nucleotide-binding</keyword>
<dbReference type="GO" id="GO:0007234">
    <property type="term" value="P:osmosensory signaling via phosphorelay pathway"/>
    <property type="evidence" value="ECO:0007669"/>
    <property type="project" value="TreeGrafter"/>
</dbReference>
<reference evidence="14 15" key="1">
    <citation type="journal article" date="2015" name="Int. J. Syst. Evol. Microbiol.">
        <title>Mariniphaga sediminis sp. nov., isolated from coastal sediment.</title>
        <authorList>
            <person name="Wang F.Q."/>
            <person name="Shen Q.Y."/>
            <person name="Chen G.J."/>
            <person name="Du Z.J."/>
        </authorList>
    </citation>
    <scope>NUCLEOTIDE SEQUENCE [LARGE SCALE GENOMIC DNA]</scope>
    <source>
        <strain evidence="14 15">SY21</strain>
    </source>
</reference>
<evidence type="ECO:0000256" key="5">
    <source>
        <dbReference type="ARBA" id="ARBA00022679"/>
    </source>
</evidence>
<dbReference type="Gene3D" id="1.10.287.130">
    <property type="match status" value="1"/>
</dbReference>
<dbReference type="CDD" id="cd06225">
    <property type="entry name" value="HAMP"/>
    <property type="match status" value="1"/>
</dbReference>
<dbReference type="PRINTS" id="PR00344">
    <property type="entry name" value="BCTRLSENSOR"/>
</dbReference>
<evidence type="ECO:0000313" key="14">
    <source>
        <dbReference type="EMBL" id="RIH65500.1"/>
    </source>
</evidence>
<dbReference type="InterPro" id="IPR005467">
    <property type="entry name" value="His_kinase_dom"/>
</dbReference>
<dbReference type="InterPro" id="IPR003594">
    <property type="entry name" value="HATPase_dom"/>
</dbReference>
<keyword evidence="4" id="KW-0597">Phosphoprotein</keyword>
<dbReference type="Proteomes" id="UP000266441">
    <property type="component" value="Unassembled WGS sequence"/>
</dbReference>
<gene>
    <name evidence="14" type="ORF">D1164_10295</name>
</gene>
<dbReference type="InterPro" id="IPR050351">
    <property type="entry name" value="BphY/WalK/GraS-like"/>
</dbReference>
<evidence type="ECO:0000256" key="6">
    <source>
        <dbReference type="ARBA" id="ARBA00022741"/>
    </source>
</evidence>
<evidence type="ECO:0000256" key="2">
    <source>
        <dbReference type="ARBA" id="ARBA00004370"/>
    </source>
</evidence>
<dbReference type="PANTHER" id="PTHR42878:SF7">
    <property type="entry name" value="SENSOR HISTIDINE KINASE GLRK"/>
    <property type="match status" value="1"/>
</dbReference>
<keyword evidence="9" id="KW-0902">Two-component regulatory system</keyword>
<protein>
    <recommendedName>
        <fullName evidence="3">histidine kinase</fullName>
        <ecNumber evidence="3">2.7.13.3</ecNumber>
    </recommendedName>
</protein>
<organism evidence="14 15">
    <name type="scientific">Mariniphaga sediminis</name>
    <dbReference type="NCBI Taxonomy" id="1628158"/>
    <lineage>
        <taxon>Bacteria</taxon>
        <taxon>Pseudomonadati</taxon>
        <taxon>Bacteroidota</taxon>
        <taxon>Bacteroidia</taxon>
        <taxon>Marinilabiliales</taxon>
        <taxon>Prolixibacteraceae</taxon>
        <taxon>Mariniphaga</taxon>
    </lineage>
</organism>
<evidence type="ECO:0000256" key="9">
    <source>
        <dbReference type="ARBA" id="ARBA00023012"/>
    </source>
</evidence>